<dbReference type="GO" id="GO:0006099">
    <property type="term" value="P:tricarboxylic acid cycle"/>
    <property type="evidence" value="ECO:0007669"/>
    <property type="project" value="InterPro"/>
</dbReference>
<evidence type="ECO:0000256" key="11">
    <source>
        <dbReference type="PROSITE-ProRule" id="PRU10111"/>
    </source>
</evidence>
<dbReference type="AlphaFoldDB" id="D1CE74"/>
<evidence type="ECO:0000256" key="3">
    <source>
        <dbReference type="ARBA" id="ARBA00008346"/>
    </source>
</evidence>
<evidence type="ECO:0000256" key="9">
    <source>
        <dbReference type="ARBA" id="ARBA00048995"/>
    </source>
</evidence>
<evidence type="ECO:0000313" key="13">
    <source>
        <dbReference type="EMBL" id="ACZ41230.1"/>
    </source>
</evidence>
<comment type="similarity">
    <text evidence="3 10">Belongs to the PEPCase type 1 family.</text>
</comment>
<comment type="catalytic activity">
    <reaction evidence="9 10">
        <text>oxaloacetate + phosphate = phosphoenolpyruvate + hydrogencarbonate</text>
        <dbReference type="Rhea" id="RHEA:28370"/>
        <dbReference type="ChEBI" id="CHEBI:16452"/>
        <dbReference type="ChEBI" id="CHEBI:17544"/>
        <dbReference type="ChEBI" id="CHEBI:43474"/>
        <dbReference type="ChEBI" id="CHEBI:58702"/>
        <dbReference type="EC" id="4.1.1.31"/>
    </reaction>
</comment>
<dbReference type="STRING" id="525904.Tter_0308"/>
<keyword evidence="8 10" id="KW-0120">Carbon dioxide fixation</keyword>
<dbReference type="Proteomes" id="UP000000323">
    <property type="component" value="Chromosome 1"/>
</dbReference>
<keyword evidence="6 10" id="KW-0460">Magnesium</keyword>
<dbReference type="PANTHER" id="PTHR30523">
    <property type="entry name" value="PHOSPHOENOLPYRUVATE CARBOXYLASE"/>
    <property type="match status" value="1"/>
</dbReference>
<dbReference type="GO" id="GO:0015977">
    <property type="term" value="P:carbon fixation"/>
    <property type="evidence" value="ECO:0007669"/>
    <property type="project" value="UniProtKB-UniRule"/>
</dbReference>
<evidence type="ECO:0000256" key="4">
    <source>
        <dbReference type="ARBA" id="ARBA00012305"/>
    </source>
</evidence>
<evidence type="ECO:0000313" key="14">
    <source>
        <dbReference type="Proteomes" id="UP000000323"/>
    </source>
</evidence>
<dbReference type="NCBIfam" id="NF000584">
    <property type="entry name" value="PRK00009.1"/>
    <property type="match status" value="1"/>
</dbReference>
<protein>
    <recommendedName>
        <fullName evidence="5 10">Phosphoenolpyruvate carboxylase</fullName>
        <shortName evidence="10">PEPC</shortName>
        <shortName evidence="10">PEPCase</shortName>
        <ecNumber evidence="4 10">4.1.1.31</ecNumber>
    </recommendedName>
</protein>
<dbReference type="HAMAP" id="MF_00595">
    <property type="entry name" value="PEPcase_type1"/>
    <property type="match status" value="1"/>
</dbReference>
<dbReference type="PRINTS" id="PR00150">
    <property type="entry name" value="PEPCARBXLASE"/>
</dbReference>
<dbReference type="HOGENOM" id="CLU_006557_2_0_0"/>
<dbReference type="GO" id="GO:0008964">
    <property type="term" value="F:phosphoenolpyruvate carboxylase activity"/>
    <property type="evidence" value="ECO:0007669"/>
    <property type="project" value="UniProtKB-UniRule"/>
</dbReference>
<evidence type="ECO:0000256" key="5">
    <source>
        <dbReference type="ARBA" id="ARBA00022419"/>
    </source>
</evidence>
<sequence length="931" mass="106951">MAIERAGTGDKLSEDVRLLGSIVGEVLIEQGGRRLFEIVEKLRTTSIALRTRYSEELHRELVQITSELDPATAFDVIRAFNLFFLVVNLAEENHRVRVLRQREISSYPEPLEGSIREAVRDLRNEDISDEQLQELLNRLRARFVFTAHPTESRRRTTLMHLRHISNLIALLDDALLTPTQREMVIDRLREVVTALWQTDDFRETRPTPLDEVYNSLYFFQESVFEILPSVYREFSDALKSVYKDWNFQIPPVIQFGTWMGGDRDGNPNVTPEVTIRTARLQKGVLLRHYISQLDRLRRHLSMSVRRAGVSDELMQSIEKERKILPEASERIEERNKNEMYRLKIGLMIEKLKNTLSAMEARQRPQPDVAYESVEQFYTDIDMIVNSLKQNKGDRLALGAAEDFRRLAEVFGFHLAKIDVRQHSSRHSQAIAEVLSSVGICDRYLELSSEEQAELLRELLRDNRPIIGKVHHFSPSTEETIAVFDAIRTIQEEIGKEACDTYIISFAQSAADLLEIQLLARETGLLSISEGWSRLQIVPLFESIHDLNECGNIMANLLDDPIYRCNVKAWGDHQEVMIGYSDSNKDGGFFTSCWELYKAQRRLAAVCSERGVTLRLFHGRGGAIGRGGGPTHMAILGQPPDTIHGELKLTEQGEVIFARYGNPAIAKRYLEQVLNALLRVSLSPTVIENQSRIEPEWQEAADTLSTYSYREYRNLVYETPEFVEYFREATPIGEISLLPIASRPVRRQSGFDIEQLRAIPWVFSWMQSRHTLPGWYGLGTAIEKYIAGDDSKLKILQEMYQKWIFFRSTLDNAQMILSKADIHVASMYAGLVSNPDVWNRVWPRIQQEYERTVYWVIKVTGLNRLLDNAPVLQRSIMLRNPYVDPISYIQVALLRKLRTIPDTKDHKKERESILQAVFLSINGIAAGLQNTG</sequence>
<dbReference type="KEGG" id="ttr:Tter_0308"/>
<dbReference type="PROSITE" id="PS00393">
    <property type="entry name" value="PEPCASE_2"/>
    <property type="match status" value="1"/>
</dbReference>
<dbReference type="SUPFAM" id="SSF51621">
    <property type="entry name" value="Phosphoenolpyruvate/pyruvate domain"/>
    <property type="match status" value="1"/>
</dbReference>
<dbReference type="GO" id="GO:0000287">
    <property type="term" value="F:magnesium ion binding"/>
    <property type="evidence" value="ECO:0007669"/>
    <property type="project" value="UniProtKB-UniRule"/>
</dbReference>
<dbReference type="OrthoDB" id="9768133at2"/>
<dbReference type="EMBL" id="CP001825">
    <property type="protein sequence ID" value="ACZ41230.1"/>
    <property type="molecule type" value="Genomic_DNA"/>
</dbReference>
<keyword evidence="13" id="KW-0670">Pyruvate</keyword>
<dbReference type="EC" id="4.1.1.31" evidence="4 10"/>
<feature type="active site" evidence="10 11">
    <location>
        <position position="148"/>
    </location>
</feature>
<evidence type="ECO:0000256" key="1">
    <source>
        <dbReference type="ARBA" id="ARBA00001946"/>
    </source>
</evidence>
<dbReference type="Gene3D" id="1.20.1440.90">
    <property type="entry name" value="Phosphoenolpyruvate/pyruvate domain"/>
    <property type="match status" value="1"/>
</dbReference>
<evidence type="ECO:0000256" key="10">
    <source>
        <dbReference type="HAMAP-Rule" id="MF_00595"/>
    </source>
</evidence>
<keyword evidence="7 10" id="KW-0456">Lyase</keyword>
<keyword evidence="14" id="KW-1185">Reference proteome</keyword>
<evidence type="ECO:0000256" key="2">
    <source>
        <dbReference type="ARBA" id="ARBA00003670"/>
    </source>
</evidence>
<dbReference type="InterPro" id="IPR022805">
    <property type="entry name" value="PEP_COase_bac/pln-type"/>
</dbReference>
<dbReference type="InterPro" id="IPR033129">
    <property type="entry name" value="PEPCASE_His_AS"/>
</dbReference>
<dbReference type="Pfam" id="PF00311">
    <property type="entry name" value="PEPcase"/>
    <property type="match status" value="1"/>
</dbReference>
<dbReference type="InterPro" id="IPR018129">
    <property type="entry name" value="PEP_COase_Lys_AS"/>
</dbReference>
<comment type="function">
    <text evidence="2 10">Forms oxaloacetate, a four-carbon dicarboxylic acid source for the tricarboxylic acid cycle.</text>
</comment>
<name>D1CE74_THET1</name>
<evidence type="ECO:0000256" key="7">
    <source>
        <dbReference type="ARBA" id="ARBA00023239"/>
    </source>
</evidence>
<gene>
    <name evidence="10" type="primary">ppc</name>
    <name evidence="13" type="ordered locus">Tter_0308</name>
</gene>
<dbReference type="PROSITE" id="PS00781">
    <property type="entry name" value="PEPCASE_1"/>
    <property type="match status" value="1"/>
</dbReference>
<dbReference type="PANTHER" id="PTHR30523:SF6">
    <property type="entry name" value="PHOSPHOENOLPYRUVATE CARBOXYLASE"/>
    <property type="match status" value="1"/>
</dbReference>
<dbReference type="RefSeq" id="WP_012874265.1">
    <property type="nucleotide sequence ID" value="NC_013525.1"/>
</dbReference>
<dbReference type="GO" id="GO:0005829">
    <property type="term" value="C:cytosol"/>
    <property type="evidence" value="ECO:0007669"/>
    <property type="project" value="TreeGrafter"/>
</dbReference>
<comment type="cofactor">
    <cofactor evidence="1 10">
        <name>Mg(2+)</name>
        <dbReference type="ChEBI" id="CHEBI:18420"/>
    </cofactor>
</comment>
<accession>D1CE74</accession>
<dbReference type="GO" id="GO:0006107">
    <property type="term" value="P:oxaloacetate metabolic process"/>
    <property type="evidence" value="ECO:0007669"/>
    <property type="project" value="UniProtKB-UniRule"/>
</dbReference>
<evidence type="ECO:0000256" key="12">
    <source>
        <dbReference type="PROSITE-ProRule" id="PRU10112"/>
    </source>
</evidence>
<proteinExistence type="inferred from homology"/>
<dbReference type="InterPro" id="IPR015813">
    <property type="entry name" value="Pyrv/PenolPyrv_kinase-like_dom"/>
</dbReference>
<evidence type="ECO:0000256" key="8">
    <source>
        <dbReference type="ARBA" id="ARBA00023300"/>
    </source>
</evidence>
<organism evidence="13 14">
    <name type="scientific">Thermobaculum terrenum (strain ATCC BAA-798 / CCMEE 7001 / YNP1)</name>
    <dbReference type="NCBI Taxonomy" id="525904"/>
    <lineage>
        <taxon>Bacteria</taxon>
        <taxon>Bacillati</taxon>
        <taxon>Chloroflexota</taxon>
        <taxon>Chloroflexia</taxon>
        <taxon>Candidatus Thermobaculales</taxon>
        <taxon>Candidatus Thermobaculaceae</taxon>
        <taxon>Thermobaculum</taxon>
    </lineage>
</organism>
<comment type="subunit">
    <text evidence="10">Homotetramer.</text>
</comment>
<reference evidence="14" key="1">
    <citation type="journal article" date="2010" name="Stand. Genomic Sci.">
        <title>Complete genome sequence of 'Thermobaculum terrenum' type strain (YNP1).</title>
        <authorList>
            <person name="Kiss H."/>
            <person name="Cleland D."/>
            <person name="Lapidus A."/>
            <person name="Lucas S."/>
            <person name="Glavina Del Rio T."/>
            <person name="Nolan M."/>
            <person name="Tice H."/>
            <person name="Han C."/>
            <person name="Goodwin L."/>
            <person name="Pitluck S."/>
            <person name="Liolios K."/>
            <person name="Ivanova N."/>
            <person name="Mavromatis K."/>
            <person name="Ovchinnikova G."/>
            <person name="Pati A."/>
            <person name="Chen A."/>
            <person name="Palaniappan K."/>
            <person name="Land M."/>
            <person name="Hauser L."/>
            <person name="Chang Y."/>
            <person name="Jeffries C."/>
            <person name="Lu M."/>
            <person name="Brettin T."/>
            <person name="Detter J."/>
            <person name="Goker M."/>
            <person name="Tindall B."/>
            <person name="Beck B."/>
            <person name="McDermott T."/>
            <person name="Woyke T."/>
            <person name="Bristow J."/>
            <person name="Eisen J."/>
            <person name="Markowitz V."/>
            <person name="Hugenholtz P."/>
            <person name="Kyrpides N."/>
            <person name="Klenk H."/>
            <person name="Cheng J."/>
        </authorList>
    </citation>
    <scope>NUCLEOTIDE SEQUENCE [LARGE SCALE GENOMIC DNA]</scope>
    <source>
        <strain evidence="14">ATCC BAA-798 / YNP1</strain>
    </source>
</reference>
<dbReference type="InterPro" id="IPR021135">
    <property type="entry name" value="PEP_COase"/>
</dbReference>
<feature type="active site" evidence="10 12">
    <location>
        <position position="584"/>
    </location>
</feature>
<dbReference type="eggNOG" id="COG2352">
    <property type="taxonomic scope" value="Bacteria"/>
</dbReference>
<evidence type="ECO:0000256" key="6">
    <source>
        <dbReference type="ARBA" id="ARBA00022842"/>
    </source>
</evidence>